<sequence length="111" mass="13165">MEASRVEMFRKLLERDPENPMLLYSLGSELFRRRAFEESTKHLRRAIQSKPDYSVAYRTLGRALYELGEDEEARRVFERGREVARRNGDLQTVKEIDVFMRRLEKRAAGGR</sequence>
<keyword evidence="3" id="KW-1185">Reference proteome</keyword>
<dbReference type="Pfam" id="PF14559">
    <property type="entry name" value="TPR_19"/>
    <property type="match status" value="1"/>
</dbReference>
<evidence type="ECO:0000313" key="3">
    <source>
        <dbReference type="Proteomes" id="UP000318065"/>
    </source>
</evidence>
<feature type="repeat" description="TPR" evidence="1">
    <location>
        <begin position="54"/>
        <end position="87"/>
    </location>
</feature>
<reference evidence="2" key="1">
    <citation type="journal article" date="2019" name="Microbiol. Resour. Announc.">
        <title>Complete Genome Sequence of Rubrobacter xylanophilus Strain AA3-22, Isolated from Arima Onsen in Japan.</title>
        <authorList>
            <person name="Tomariguchi N."/>
            <person name="Miyazaki K."/>
        </authorList>
    </citation>
    <scope>NUCLEOTIDE SEQUENCE [LARGE SCALE GENOMIC DNA]</scope>
    <source>
        <strain evidence="2">AA3-22</strain>
    </source>
</reference>
<dbReference type="Gene3D" id="1.25.40.10">
    <property type="entry name" value="Tetratricopeptide repeat domain"/>
    <property type="match status" value="1"/>
</dbReference>
<dbReference type="RefSeq" id="WP_143528530.1">
    <property type="nucleotide sequence ID" value="NZ_AP019791.1"/>
</dbReference>
<dbReference type="InterPro" id="IPR019734">
    <property type="entry name" value="TPR_rpt"/>
</dbReference>
<dbReference type="InterPro" id="IPR011990">
    <property type="entry name" value="TPR-like_helical_dom_sf"/>
</dbReference>
<gene>
    <name evidence="2" type="ORF">RxyAA322_23870</name>
</gene>
<dbReference type="EMBL" id="AP019791">
    <property type="protein sequence ID" value="BBL80533.1"/>
    <property type="molecule type" value="Genomic_DNA"/>
</dbReference>
<name>A0A510HP18_9ACTN</name>
<dbReference type="OrthoDB" id="176124at2"/>
<proteinExistence type="predicted"/>
<dbReference type="SUPFAM" id="SSF48452">
    <property type="entry name" value="TPR-like"/>
    <property type="match status" value="1"/>
</dbReference>
<evidence type="ECO:0000256" key="1">
    <source>
        <dbReference type="PROSITE-ProRule" id="PRU00339"/>
    </source>
</evidence>
<dbReference type="Proteomes" id="UP000318065">
    <property type="component" value="Chromosome"/>
</dbReference>
<keyword evidence="1" id="KW-0802">TPR repeat</keyword>
<evidence type="ECO:0000313" key="2">
    <source>
        <dbReference type="EMBL" id="BBL80533.1"/>
    </source>
</evidence>
<organism evidence="2 3">
    <name type="scientific">Rubrobacter xylanophilus</name>
    <dbReference type="NCBI Taxonomy" id="49319"/>
    <lineage>
        <taxon>Bacteria</taxon>
        <taxon>Bacillati</taxon>
        <taxon>Actinomycetota</taxon>
        <taxon>Rubrobacteria</taxon>
        <taxon>Rubrobacterales</taxon>
        <taxon>Rubrobacteraceae</taxon>
        <taxon>Rubrobacter</taxon>
    </lineage>
</organism>
<accession>A0A510HP18</accession>
<dbReference type="PROSITE" id="PS50005">
    <property type="entry name" value="TPR"/>
    <property type="match status" value="2"/>
</dbReference>
<protein>
    <submittedName>
        <fullName evidence="2">Uncharacterized protein</fullName>
    </submittedName>
</protein>
<dbReference type="AlphaFoldDB" id="A0A510HP18"/>
<dbReference type="SMART" id="SM00028">
    <property type="entry name" value="TPR"/>
    <property type="match status" value="2"/>
</dbReference>
<feature type="repeat" description="TPR" evidence="1">
    <location>
        <begin position="20"/>
        <end position="53"/>
    </location>
</feature>